<dbReference type="Proteomes" id="UP001501521">
    <property type="component" value="Unassembled WGS sequence"/>
</dbReference>
<sequence length="66" mass="7559">MGLFDNIDDLAKQHEDKIEEAIERAGDMVDDRTDGKYAEHVDRAQDFANDQLDKRTGDRQAPEPEL</sequence>
<dbReference type="InterPro" id="IPR028037">
    <property type="entry name" value="Antitoxin_Rv0909/MT0933"/>
</dbReference>
<gene>
    <name evidence="2" type="ORF">GCM10025789_22490</name>
</gene>
<accession>A0ABP9FKG8</accession>
<protein>
    <submittedName>
        <fullName evidence="2">Antitoxin</fullName>
    </submittedName>
</protein>
<feature type="region of interest" description="Disordered" evidence="1">
    <location>
        <begin position="18"/>
        <end position="66"/>
    </location>
</feature>
<dbReference type="Pfam" id="PF14013">
    <property type="entry name" value="MT0933_antitox"/>
    <property type="match status" value="1"/>
</dbReference>
<name>A0ABP9FKG8_9ACTN</name>
<keyword evidence="3" id="KW-1185">Reference proteome</keyword>
<evidence type="ECO:0000313" key="3">
    <source>
        <dbReference type="Proteomes" id="UP001501521"/>
    </source>
</evidence>
<evidence type="ECO:0000313" key="2">
    <source>
        <dbReference type="EMBL" id="GAA4903170.1"/>
    </source>
</evidence>
<reference evidence="3" key="1">
    <citation type="journal article" date="2019" name="Int. J. Syst. Evol. Microbiol.">
        <title>The Global Catalogue of Microorganisms (GCM) 10K type strain sequencing project: providing services to taxonomists for standard genome sequencing and annotation.</title>
        <authorList>
            <consortium name="The Broad Institute Genomics Platform"/>
            <consortium name="The Broad Institute Genome Sequencing Center for Infectious Disease"/>
            <person name="Wu L."/>
            <person name="Ma J."/>
        </authorList>
    </citation>
    <scope>NUCLEOTIDE SEQUENCE [LARGE SCALE GENOMIC DNA]</scope>
    <source>
        <strain evidence="3">JCM 19125</strain>
    </source>
</reference>
<organism evidence="2 3">
    <name type="scientific">Tessaracoccus lubricantis</name>
    <dbReference type="NCBI Taxonomy" id="545543"/>
    <lineage>
        <taxon>Bacteria</taxon>
        <taxon>Bacillati</taxon>
        <taxon>Actinomycetota</taxon>
        <taxon>Actinomycetes</taxon>
        <taxon>Propionibacteriales</taxon>
        <taxon>Propionibacteriaceae</taxon>
        <taxon>Tessaracoccus</taxon>
    </lineage>
</organism>
<dbReference type="EMBL" id="BAABLV010000036">
    <property type="protein sequence ID" value="GAA4903170.1"/>
    <property type="molecule type" value="Genomic_DNA"/>
</dbReference>
<dbReference type="RefSeq" id="WP_345582886.1">
    <property type="nucleotide sequence ID" value="NZ_BAABLV010000036.1"/>
</dbReference>
<evidence type="ECO:0000256" key="1">
    <source>
        <dbReference type="SAM" id="MobiDB-lite"/>
    </source>
</evidence>
<proteinExistence type="predicted"/>
<comment type="caution">
    <text evidence="2">The sequence shown here is derived from an EMBL/GenBank/DDBJ whole genome shotgun (WGS) entry which is preliminary data.</text>
</comment>